<evidence type="ECO:0000256" key="1">
    <source>
        <dbReference type="SAM" id="SignalP"/>
    </source>
</evidence>
<dbReference type="Proteomes" id="UP001148313">
    <property type="component" value="Unassembled WGS sequence"/>
</dbReference>
<accession>A0ABT4VVF7</accession>
<feature type="signal peptide" evidence="1">
    <location>
        <begin position="1"/>
        <end position="22"/>
    </location>
</feature>
<comment type="caution">
    <text evidence="2">The sequence shown here is derived from an EMBL/GenBank/DDBJ whole genome shotgun (WGS) entry which is preliminary data.</text>
</comment>
<proteinExistence type="predicted"/>
<organism evidence="2 3">
    <name type="scientific">Hoeflea poritis</name>
    <dbReference type="NCBI Taxonomy" id="2993659"/>
    <lineage>
        <taxon>Bacteria</taxon>
        <taxon>Pseudomonadati</taxon>
        <taxon>Pseudomonadota</taxon>
        <taxon>Alphaproteobacteria</taxon>
        <taxon>Hyphomicrobiales</taxon>
        <taxon>Rhizobiaceae</taxon>
        <taxon>Hoeflea</taxon>
    </lineage>
</organism>
<protein>
    <submittedName>
        <fullName evidence="2">Uncharacterized protein</fullName>
    </submittedName>
</protein>
<gene>
    <name evidence="2" type="ORF">OOZ53_22645</name>
</gene>
<dbReference type="RefSeq" id="WP_271092028.1">
    <property type="nucleotide sequence ID" value="NZ_JAPJZH010000019.1"/>
</dbReference>
<sequence length="257" mass="27606">MYRLFALFGAVLLVLGPAAAQAQQPLPAVPAPSYEYVQQASSLQFDGTTLTLQGVSPSTVFFSDRPNRLTGMVSTGQFAELWNAPDGPFASNPPNAAVSVLGNIKDAPAIVELTSAQMDGVQLKYEVKVLSGKLPESADNVALFVDRGPNPRHPVSGHPVGYYPYHPYHPVPGPYCYHAPQDPECHYHPYHPYPPYPPYHPYYYPGAAFAAGAVVGAAAASSNQQGTYIYPIPAGPIPAHCYINSAHTRMICSVPIN</sequence>
<evidence type="ECO:0000313" key="2">
    <source>
        <dbReference type="EMBL" id="MDA4848175.1"/>
    </source>
</evidence>
<evidence type="ECO:0000313" key="3">
    <source>
        <dbReference type="Proteomes" id="UP001148313"/>
    </source>
</evidence>
<keyword evidence="1" id="KW-0732">Signal</keyword>
<reference evidence="2" key="1">
    <citation type="submission" date="2022-11" db="EMBL/GenBank/DDBJ databases">
        <title>Hoeflea poritis sp. nov., isolated from scleractinian coral Porites lutea.</title>
        <authorList>
            <person name="Zhang G."/>
            <person name="Wei Q."/>
            <person name="Cai L."/>
        </authorList>
    </citation>
    <scope>NUCLEOTIDE SEQUENCE</scope>
    <source>
        <strain evidence="2">E7-10</strain>
    </source>
</reference>
<feature type="chain" id="PRO_5046154485" evidence="1">
    <location>
        <begin position="23"/>
        <end position="257"/>
    </location>
</feature>
<keyword evidence="3" id="KW-1185">Reference proteome</keyword>
<dbReference type="EMBL" id="JAPJZH010000019">
    <property type="protein sequence ID" value="MDA4848175.1"/>
    <property type="molecule type" value="Genomic_DNA"/>
</dbReference>
<name>A0ABT4VVF7_9HYPH</name>